<reference evidence="1" key="1">
    <citation type="submission" date="2023-07" db="EMBL/GenBank/DDBJ databases">
        <title>Black Yeasts Isolated from many extreme environments.</title>
        <authorList>
            <person name="Coleine C."/>
            <person name="Stajich J.E."/>
            <person name="Selbmann L."/>
        </authorList>
    </citation>
    <scope>NUCLEOTIDE SEQUENCE</scope>
    <source>
        <strain evidence="1">CCFEE 5714</strain>
    </source>
</reference>
<proteinExistence type="predicted"/>
<comment type="caution">
    <text evidence="1">The sequence shown here is derived from an EMBL/GenBank/DDBJ whole genome shotgun (WGS) entry which is preliminary data.</text>
</comment>
<dbReference type="EMBL" id="JAUTXU010000026">
    <property type="protein sequence ID" value="KAK3719446.1"/>
    <property type="molecule type" value="Genomic_DNA"/>
</dbReference>
<gene>
    <name evidence="1" type="ORF">LTR37_004304</name>
</gene>
<keyword evidence="2" id="KW-1185">Reference proteome</keyword>
<accession>A0ACC3NM17</accession>
<protein>
    <submittedName>
        <fullName evidence="1">Uncharacterized protein</fullName>
    </submittedName>
</protein>
<organism evidence="1 2">
    <name type="scientific">Vermiconidia calcicola</name>
    <dbReference type="NCBI Taxonomy" id="1690605"/>
    <lineage>
        <taxon>Eukaryota</taxon>
        <taxon>Fungi</taxon>
        <taxon>Dikarya</taxon>
        <taxon>Ascomycota</taxon>
        <taxon>Pezizomycotina</taxon>
        <taxon>Dothideomycetes</taxon>
        <taxon>Dothideomycetidae</taxon>
        <taxon>Mycosphaerellales</taxon>
        <taxon>Extremaceae</taxon>
        <taxon>Vermiconidia</taxon>
    </lineage>
</organism>
<evidence type="ECO:0000313" key="2">
    <source>
        <dbReference type="Proteomes" id="UP001281147"/>
    </source>
</evidence>
<evidence type="ECO:0000313" key="1">
    <source>
        <dbReference type="EMBL" id="KAK3719446.1"/>
    </source>
</evidence>
<name>A0ACC3NM17_9PEZI</name>
<sequence>MPAGPGESCLVTVFGDVHYYFSAPTSKPQHHRFSRGSYVYVFHNAAESRAKLEIANHAGTPEQDAFSGYFSNLSRLTYSYKQPTLFSFAIDGASIQGHEQWHLPSYNERNEQKYLYKIHTIDLYLWTEKDASTFLGHLKGVLPADKLDIRDAPPALDLPPEHRDSMSPVVQLLEKTAIGTHFPQRAESTTSAHSLPGPLTPATSIGAATASPPPPPAQAAPMAYNPAAPAAPEPIAHREKTPPPPEDGTGTGLGGYNPIPQTQYANAPSPFSSSNQHTPQQAYFSGPPPLQQQAPGMSFAGPPSQSTPPQQPSLVTSFAGPPSQSTPPQRAHSGSLPPPPPPPGSGPSPQQYNPSFAPPPLGQGHSQPTSPPPNQQNFNRQSSFGGPPIQTQYANYPQQQRAPSFGPGALASPGLPGTPGYTVPQQSQQPPTPSAPPGYSSPGLPPPQHSYPSQQQQQSFAYSNYSYSAQQPPTPGYNPHAGYAGDIHNQAYRPTEYEANNGYGGRPQLAAQRQNTSKTGQRLEGKVTQVEAGVGKFMKRLDKLCDYSKQGVEEAAAGVKDFGKQLISSQGQKVSKRILEIFRKCAATADELQRLLEHVRGAGKNLSKAKAIFRAMAERKAIEKLENTLKQQKKDLSDHILQDVWVRIDLQQTEQREAFEELRAHNSNVERWFSMLMEHQQELKVMTRTGFNAIEQTRRHDEFLRSLSFQEMRVRRENITDTEEGTFAWVFDKECGEWSDFGEWLSGNKPIYWISGKAGAGKLTLMARIAEDPRTKEGLTNWSRGCQLHLLSFFLWWARSRLQNSTAGLLRSLLHQICWGKPDVIEVVLKSVRNHVDDVPVSTGRQLKLAITAALAASSGARYCIFIDGLDEFVGDYDDVLKVILALRDLRNVKCCVSSRPEIKIMRKLAHFPRMQLHDLNYRDISEFVLQKLPDKKFSTISEYAAAKLRVSIAEKAEGVFLWAALVTAAVLRGAKAEDEEKMLFERIERAPQELNDLFHEMLNNVGELHRESLAFYLGCLELYKVAHPEDEWYTADTMMTSISVLTAARTDGKIGSYDSFVQLCQQTEAHIMHRSAGLLHIYNWEPYEDREGFQWGRRRNEFVSRYAGRDTNVAVQEHEAGHHSWRRHLPRRRCYESEKYPDVIHYEHRAIDWVHRSAYDFVFHSDRSSLLDHESACTVRVCERLLSGAVAYVAAAPSTTSSWGPMNSLTMRMVGFITRALGSTRHLAPSVESLILDDLHALLSEMDPAELADDDALRWLRLRLPVLNPRGTVPFWRRCVSPGGCWSYILSRIDTLIQEPSGNPFLAQSTAECMFWFTQETAETMLTIIARLLEALWQSSGALTGSSARDRCSGHFIDENWDSQIHKRHLSFMMPAKAVVTQGRLRFLERSSLAEAWFNCAEQHAMEKFCMSQVSEDREPASEEQWITAFSLSERDLAHTGMFFGILISNVPWPLRIEVSPRLWWELAQSFYGDEPAGQALVSKPLLCGHDIRVLCLFCDADPDSLDPRPHTKWRRLRRVVALQLQPSAASKLLALITQDKHESDRVRPHVVFKLHGKPGRSTTAVEPS</sequence>
<dbReference type="Proteomes" id="UP001281147">
    <property type="component" value="Unassembled WGS sequence"/>
</dbReference>